<reference evidence="6" key="1">
    <citation type="submission" date="2021-04" db="EMBL/GenBank/DDBJ databases">
        <title>Draft Genome Sequence of Pandoravirus japonicus, Isolated from the Sabaishi River of Niigata, Japan.</title>
        <authorList>
            <person name="Hosokawa N."/>
            <person name="Takahashi H."/>
            <person name="Aoki K."/>
            <person name="Takemura M."/>
        </authorList>
    </citation>
    <scope>NUCLEOTIDE SEQUENCE</scope>
</reference>
<proteinExistence type="predicted"/>
<evidence type="ECO:0000313" key="6">
    <source>
        <dbReference type="EMBL" id="BCU03614.1"/>
    </source>
</evidence>
<evidence type="ECO:0000313" key="7">
    <source>
        <dbReference type="Proteomes" id="UP001253637"/>
    </source>
</evidence>
<keyword evidence="2" id="KW-0378">Hydrolase</keyword>
<evidence type="ECO:0000256" key="1">
    <source>
        <dbReference type="ARBA" id="ARBA00022664"/>
    </source>
</evidence>
<comment type="catalytic activity">
    <reaction evidence="4">
        <text>a 5'-end triphospho-ribonucleoside in mRNA + H2O = a 5'-end diphospho-ribonucleoside in mRNA + phosphate + H(+)</text>
        <dbReference type="Rhea" id="RHEA:67004"/>
        <dbReference type="Rhea" id="RHEA-COMP:17164"/>
        <dbReference type="Rhea" id="RHEA-COMP:17165"/>
        <dbReference type="ChEBI" id="CHEBI:15377"/>
        <dbReference type="ChEBI" id="CHEBI:15378"/>
        <dbReference type="ChEBI" id="CHEBI:43474"/>
        <dbReference type="ChEBI" id="CHEBI:167616"/>
        <dbReference type="ChEBI" id="CHEBI:167618"/>
        <dbReference type="EC" id="3.6.1.74"/>
    </reaction>
    <physiologicalReaction direction="left-to-right" evidence="4">
        <dbReference type="Rhea" id="RHEA:67005"/>
    </physiologicalReaction>
</comment>
<dbReference type="Gene3D" id="3.20.100.10">
    <property type="entry name" value="mRNA triphosphatase Cet1-like"/>
    <property type="match status" value="1"/>
</dbReference>
<evidence type="ECO:0000256" key="3">
    <source>
        <dbReference type="ARBA" id="ARBA00035028"/>
    </source>
</evidence>
<dbReference type="InterPro" id="IPR037009">
    <property type="entry name" value="mRNA_triPase_Cet1_sf"/>
</dbReference>
<accession>A0A811BNI8</accession>
<organism evidence="6 7">
    <name type="scientific">Pandoravirus japonicus</name>
    <dbReference type="NCBI Taxonomy" id="2823154"/>
    <lineage>
        <taxon>Viruses</taxon>
        <taxon>Pandoravirus</taxon>
    </lineage>
</organism>
<dbReference type="InterPro" id="IPR033469">
    <property type="entry name" value="CYTH-like_dom_sf"/>
</dbReference>
<feature type="compositionally biased region" description="Low complexity" evidence="5">
    <location>
        <begin position="183"/>
        <end position="193"/>
    </location>
</feature>
<name>A0A811BNI8_9VIRU</name>
<dbReference type="GO" id="GO:0006397">
    <property type="term" value="P:mRNA processing"/>
    <property type="evidence" value="ECO:0007669"/>
    <property type="project" value="UniProtKB-KW"/>
</dbReference>
<evidence type="ECO:0000256" key="2">
    <source>
        <dbReference type="ARBA" id="ARBA00022801"/>
    </source>
</evidence>
<evidence type="ECO:0000256" key="5">
    <source>
        <dbReference type="SAM" id="MobiDB-lite"/>
    </source>
</evidence>
<protein>
    <recommendedName>
        <fullName evidence="3">mRNA 5'-phosphatase</fullName>
        <ecNumber evidence="3">3.6.1.74</ecNumber>
    </recommendedName>
</protein>
<evidence type="ECO:0000256" key="4">
    <source>
        <dbReference type="ARBA" id="ARBA00047740"/>
    </source>
</evidence>
<dbReference type="GO" id="GO:0140818">
    <property type="term" value="F:mRNA 5'-triphosphate monophosphatase activity"/>
    <property type="evidence" value="ECO:0007669"/>
    <property type="project" value="UniProtKB-EC"/>
</dbReference>
<feature type="region of interest" description="Disordered" evidence="5">
    <location>
        <begin position="180"/>
        <end position="210"/>
    </location>
</feature>
<keyword evidence="1" id="KW-0507">mRNA processing</keyword>
<sequence>MAAEMTMTTTTTAVGAAAHDATILAHLPHLAGAIAALVPTAGVLRKVIASHVAARGRGPRSARGVAARAASGIELEARLGTLRDDGSFEPGVEAASWYAVLALLETGDAWDAVRSHGWREDHVTHYVLPLTDQPVRTIASYEEHHIAVVHQHKSVIEKRTFAAVPGTPSAACCGDIGSGSTGGKPSAGASSASQTCPPSSFGSAPGGARCRRRRRGYDVRVALSHEEQVLPNRVPNVAQPERVAIRQRRRFAAGAWAVDLTMVWSGRTKEEAEQRQRRSAPEYHVEVECIDPVGYLDGHVDDIDVAASVLMRIVDLVDPEATARNRAAGLALAAAPAAYHYHPVS</sequence>
<dbReference type="Proteomes" id="UP001253637">
    <property type="component" value="Segment"/>
</dbReference>
<dbReference type="EC" id="3.6.1.74" evidence="3"/>
<dbReference type="GO" id="GO:0004651">
    <property type="term" value="F:polynucleotide 5'-phosphatase activity"/>
    <property type="evidence" value="ECO:0007669"/>
    <property type="project" value="InterPro"/>
</dbReference>
<dbReference type="SUPFAM" id="SSF55154">
    <property type="entry name" value="CYTH-like phosphatases"/>
    <property type="match status" value="1"/>
</dbReference>
<dbReference type="EMBL" id="LC625835">
    <property type="protein sequence ID" value="BCU03614.1"/>
    <property type="molecule type" value="Genomic_DNA"/>
</dbReference>